<keyword evidence="1" id="KW-0812">Transmembrane</keyword>
<evidence type="ECO:0000256" key="1">
    <source>
        <dbReference type="SAM" id="Phobius"/>
    </source>
</evidence>
<comment type="caution">
    <text evidence="2">The sequence shown here is derived from an EMBL/GenBank/DDBJ whole genome shotgun (WGS) entry which is preliminary data.</text>
</comment>
<feature type="transmembrane region" description="Helical" evidence="1">
    <location>
        <begin position="86"/>
        <end position="113"/>
    </location>
</feature>
<organism evidence="2 3">
    <name type="scientific">Evansella alkalicola</name>
    <dbReference type="NCBI Taxonomy" id="745819"/>
    <lineage>
        <taxon>Bacteria</taxon>
        <taxon>Bacillati</taxon>
        <taxon>Bacillota</taxon>
        <taxon>Bacilli</taxon>
        <taxon>Bacillales</taxon>
        <taxon>Bacillaceae</taxon>
        <taxon>Evansella</taxon>
    </lineage>
</organism>
<evidence type="ECO:0000313" key="2">
    <source>
        <dbReference type="EMBL" id="MBU9721534.1"/>
    </source>
</evidence>
<gene>
    <name evidence="2" type="ORF">KS407_08765</name>
</gene>
<reference evidence="2 3" key="1">
    <citation type="submission" date="2021-06" db="EMBL/GenBank/DDBJ databases">
        <title>Bacillus sp. RD4P76, an endophyte from a halophyte.</title>
        <authorList>
            <person name="Sun J.-Q."/>
        </authorList>
    </citation>
    <scope>NUCLEOTIDE SEQUENCE [LARGE SCALE GENOMIC DNA]</scope>
    <source>
        <strain evidence="2 3">JCM 17098</strain>
    </source>
</reference>
<keyword evidence="1" id="KW-1133">Transmembrane helix</keyword>
<dbReference type="PANTHER" id="PTHR39165">
    <property type="entry name" value="IG HYPOTHETICAL 17883"/>
    <property type="match status" value="1"/>
</dbReference>
<proteinExistence type="predicted"/>
<dbReference type="Pfam" id="PF04306">
    <property type="entry name" value="DUF456"/>
    <property type="match status" value="1"/>
</dbReference>
<evidence type="ECO:0000313" key="3">
    <source>
        <dbReference type="Proteomes" id="UP000790580"/>
    </source>
</evidence>
<accession>A0ABS6JSJ8</accession>
<dbReference type="EMBL" id="JAHQCR010000036">
    <property type="protein sequence ID" value="MBU9721534.1"/>
    <property type="molecule type" value="Genomic_DNA"/>
</dbReference>
<keyword evidence="1" id="KW-0472">Membrane</keyword>
<name>A0ABS6JSJ8_9BACI</name>
<dbReference type="PANTHER" id="PTHR39165:SF1">
    <property type="entry name" value="DUF456 DOMAIN-CONTAINING PROTEIN"/>
    <property type="match status" value="1"/>
</dbReference>
<dbReference type="RefSeq" id="WP_088076608.1">
    <property type="nucleotide sequence ID" value="NZ_JAHQCR010000036.1"/>
</dbReference>
<feature type="transmembrane region" description="Helical" evidence="1">
    <location>
        <begin position="7"/>
        <end position="35"/>
    </location>
</feature>
<feature type="transmembrane region" description="Helical" evidence="1">
    <location>
        <begin position="47"/>
        <end position="74"/>
    </location>
</feature>
<feature type="transmembrane region" description="Helical" evidence="1">
    <location>
        <begin position="133"/>
        <end position="160"/>
    </location>
</feature>
<dbReference type="InterPro" id="IPR007403">
    <property type="entry name" value="DUF456"/>
</dbReference>
<dbReference type="Proteomes" id="UP000790580">
    <property type="component" value="Unassembled WGS sequence"/>
</dbReference>
<sequence>MEILLWILISLLFIISFIGLFYPIIPGVLLIWLGVLTYHFFISATGLSWWLWICIVLLTILIFIADIMANLFFVKKYGGSQQGMRAATLGLIVGCFVIPPFGVIVVPFIFVFVTEMLQQKTSQEALKVSVGTLLAFLSGTFAKALIQLTIIIVFLIDALLF</sequence>
<keyword evidence="3" id="KW-1185">Reference proteome</keyword>
<protein>
    <submittedName>
        <fullName evidence="2">DUF456 family protein</fullName>
    </submittedName>
</protein>